<dbReference type="Gene3D" id="3.40.50.450">
    <property type="match status" value="1"/>
</dbReference>
<dbReference type="EMBL" id="VFMJ01000002">
    <property type="protein sequence ID" value="TQI77561.1"/>
    <property type="molecule type" value="Genomic_DNA"/>
</dbReference>
<reference evidence="1 2" key="2">
    <citation type="submission" date="2019-07" db="EMBL/GenBank/DDBJ databases">
        <title>Investigation of anaerobic lignin degradation for improved lignocellulosic biofuels.</title>
        <authorList>
            <person name="Deangelis K.PhD."/>
        </authorList>
    </citation>
    <scope>NUCLEOTIDE SEQUENCE [LARGE SCALE GENOMIC DNA]</scope>
    <source>
        <strain evidence="1 2">106R</strain>
    </source>
</reference>
<sequence>MFHLLVSYAGWNDEHGWQDNSGSLDLGRSITNAHTDPQLVERFRPNGEFSMAEITQYPALIMTELEGRGAPFARVGNITNVKKAGRDAIITYRLDPAIPPISTQSIKNFARELGLTDFQLIHTHWSVNNGDLFEVLFRNSIGAIPKPDVFNIDHIHHVEQQQLSVMMPFAGNFTPVYQAIQTMAADMGMVCNRADDIWDHQHIMQDVVSLICKSSVVICDLSGKNPNVFYEAGIAHALGKQVILITQHMDDIPFDLRSVRAIQYFPNGEGIDAMIKKLRPRVSKLSGGHFH</sequence>
<reference evidence="1 2" key="1">
    <citation type="submission" date="2019-06" db="EMBL/GenBank/DDBJ databases">
        <authorList>
            <person name="Deangelis K."/>
            <person name="Huntemann M."/>
            <person name="Clum A."/>
            <person name="Pillay M."/>
            <person name="Palaniappan K."/>
            <person name="Varghese N."/>
            <person name="Mikhailova N."/>
            <person name="Stamatis D."/>
            <person name="Reddy T."/>
            <person name="Daum C."/>
            <person name="Shapiro N."/>
            <person name="Ivanova N."/>
            <person name="Kyrpides N."/>
            <person name="Woyke T."/>
        </authorList>
    </citation>
    <scope>NUCLEOTIDE SEQUENCE [LARGE SCALE GENOMIC DNA]</scope>
    <source>
        <strain evidence="1 2">106R</strain>
    </source>
</reference>
<dbReference type="AlphaFoldDB" id="A0AA46K177"/>
<comment type="caution">
    <text evidence="1">The sequence shown here is derived from an EMBL/GenBank/DDBJ whole genome shotgun (WGS) entry which is preliminary data.</text>
</comment>
<evidence type="ECO:0000313" key="2">
    <source>
        <dbReference type="Proteomes" id="UP000320710"/>
    </source>
</evidence>
<protein>
    <recommendedName>
        <fullName evidence="3">Nucleoside 2-deoxyribosyltransferase</fullName>
    </recommendedName>
</protein>
<accession>A0AA46K177</accession>
<dbReference type="Proteomes" id="UP000320710">
    <property type="component" value="Unassembled WGS sequence"/>
</dbReference>
<name>A0AA46K177_SERMA</name>
<organism evidence="1 2">
    <name type="scientific">Serratia marcescens</name>
    <dbReference type="NCBI Taxonomy" id="615"/>
    <lineage>
        <taxon>Bacteria</taxon>
        <taxon>Pseudomonadati</taxon>
        <taxon>Pseudomonadota</taxon>
        <taxon>Gammaproteobacteria</taxon>
        <taxon>Enterobacterales</taxon>
        <taxon>Yersiniaceae</taxon>
        <taxon>Serratia</taxon>
    </lineage>
</organism>
<dbReference type="SUPFAM" id="SSF52309">
    <property type="entry name" value="N-(deoxy)ribosyltransferase-like"/>
    <property type="match status" value="1"/>
</dbReference>
<gene>
    <name evidence="1" type="ORF">FHU12_5431</name>
</gene>
<dbReference type="RefSeq" id="WP_141973174.1">
    <property type="nucleotide sequence ID" value="NZ_VFMJ01000002.1"/>
</dbReference>
<evidence type="ECO:0000313" key="1">
    <source>
        <dbReference type="EMBL" id="TQI77561.1"/>
    </source>
</evidence>
<evidence type="ECO:0008006" key="3">
    <source>
        <dbReference type="Google" id="ProtNLM"/>
    </source>
</evidence>
<proteinExistence type="predicted"/>